<dbReference type="AlphaFoldDB" id="C7QZ82"/>
<sequence length="496" mass="52884">MLTDILTLLLGLLVIAIIIAANGFFVAQEFAYMSVDRSRLGAQATAGDTTAQRALTVTKRTSFMLSGAQLGITVTGLLVGFVAEPLVGQALAGLLGDTGIPTTVSITVGTILALAVSTVVQMIFGELYPKNLAIANPEPLARALARPTVIYLAVFGWLITVFDHAANGLLKLLRIEPVHDVDSSATTADLEHIVADSRESGDLPADLSVIIDRILDFPTEDVEHAMVPRGRVGVVEPTMTIAEVRELMAREHTRYPVIGDNDEPVGIIQLIDVLRAPDNAQVVDVMREPTVVPTLMSLPDALTEMAHTKNQLACVVDEYGGFAGILTLEDLAEEIVGEITDEHDNEITEYVVAEGLGMWRMSGDVHVDEAERAIGHDLPEGDYETIAGLIIAEHGALPDEGDVITIDVPDDPADSILDVPIDRYLDVHILAVERHVPAVVRVSLREEEVTGERDANRAGSARSAGSAGSVPTPASRDTVVSATTPAETTNDGEDAR</sequence>
<evidence type="ECO:0000313" key="16">
    <source>
        <dbReference type="Proteomes" id="UP000000628"/>
    </source>
</evidence>
<evidence type="ECO:0000256" key="5">
    <source>
        <dbReference type="ARBA" id="ARBA00022737"/>
    </source>
</evidence>
<dbReference type="Pfam" id="PF01595">
    <property type="entry name" value="CNNM"/>
    <property type="match status" value="1"/>
</dbReference>
<gene>
    <name evidence="15" type="ordered locus">Jden_0318</name>
</gene>
<dbReference type="CDD" id="cd04590">
    <property type="entry name" value="CBS_pair_CorC_HlyC_assoc"/>
    <property type="match status" value="1"/>
</dbReference>
<dbReference type="GO" id="GO:0050660">
    <property type="term" value="F:flavin adenine dinucleotide binding"/>
    <property type="evidence" value="ECO:0007669"/>
    <property type="project" value="InterPro"/>
</dbReference>
<evidence type="ECO:0000256" key="3">
    <source>
        <dbReference type="ARBA" id="ARBA00022475"/>
    </source>
</evidence>
<evidence type="ECO:0000256" key="12">
    <source>
        <dbReference type="SAM" id="Phobius"/>
    </source>
</evidence>
<dbReference type="OrthoDB" id="110231at2"/>
<feature type="transmembrane region" description="Helical" evidence="12">
    <location>
        <begin position="6"/>
        <end position="27"/>
    </location>
</feature>
<dbReference type="Proteomes" id="UP000000628">
    <property type="component" value="Chromosome"/>
</dbReference>
<evidence type="ECO:0000313" key="15">
    <source>
        <dbReference type="EMBL" id="ACV07990.1"/>
    </source>
</evidence>
<dbReference type="SMART" id="SM00116">
    <property type="entry name" value="CBS"/>
    <property type="match status" value="2"/>
</dbReference>
<comment type="similarity">
    <text evidence="2">Belongs to the UPF0053 family.</text>
</comment>
<dbReference type="SMART" id="SM01091">
    <property type="entry name" value="CorC_HlyC"/>
    <property type="match status" value="1"/>
</dbReference>
<proteinExistence type="inferred from homology"/>
<feature type="domain" description="CNNM transmembrane" evidence="14">
    <location>
        <begin position="4"/>
        <end position="207"/>
    </location>
</feature>
<dbReference type="PANTHER" id="PTHR43099:SF6">
    <property type="entry name" value="UPF0053 PROTEIN RV1842C"/>
    <property type="match status" value="1"/>
</dbReference>
<evidence type="ECO:0000259" key="14">
    <source>
        <dbReference type="PROSITE" id="PS51846"/>
    </source>
</evidence>
<dbReference type="STRING" id="471856.Jden_0318"/>
<dbReference type="InterPro" id="IPR046342">
    <property type="entry name" value="CBS_dom_sf"/>
</dbReference>
<protein>
    <recommendedName>
        <fullName evidence="17">CBS domain containing protein</fullName>
    </recommendedName>
</protein>
<feature type="compositionally biased region" description="Basic and acidic residues" evidence="11">
    <location>
        <begin position="447"/>
        <end position="456"/>
    </location>
</feature>
<evidence type="ECO:0000256" key="7">
    <source>
        <dbReference type="ARBA" id="ARBA00023122"/>
    </source>
</evidence>
<comment type="subcellular location">
    <subcellularLocation>
        <location evidence="1">Cell membrane</location>
        <topology evidence="1">Multi-pass membrane protein</topology>
    </subcellularLocation>
</comment>
<keyword evidence="5" id="KW-0677">Repeat</keyword>
<organism evidence="15 16">
    <name type="scientific">Jonesia denitrificans (strain ATCC 14870 / DSM 20603 / BCRC 15368 / CIP 55.134 / JCM 11481 / NBRC 15587 / NCTC 10816 / Prevot 55134)</name>
    <name type="common">Listeria denitrificans</name>
    <dbReference type="NCBI Taxonomy" id="471856"/>
    <lineage>
        <taxon>Bacteria</taxon>
        <taxon>Bacillati</taxon>
        <taxon>Actinomycetota</taxon>
        <taxon>Actinomycetes</taxon>
        <taxon>Micrococcales</taxon>
        <taxon>Jonesiaceae</taxon>
        <taxon>Jonesia</taxon>
    </lineage>
</organism>
<feature type="domain" description="CBS" evidence="13">
    <location>
        <begin position="285"/>
        <end position="342"/>
    </location>
</feature>
<feature type="region of interest" description="Disordered" evidence="11">
    <location>
        <begin position="447"/>
        <end position="496"/>
    </location>
</feature>
<feature type="compositionally biased region" description="Low complexity" evidence="11">
    <location>
        <begin position="457"/>
        <end position="469"/>
    </location>
</feature>
<dbReference type="Pfam" id="PF00571">
    <property type="entry name" value="CBS"/>
    <property type="match status" value="2"/>
</dbReference>
<dbReference type="RefSeq" id="WP_015770619.1">
    <property type="nucleotide sequence ID" value="NC_013174.1"/>
</dbReference>
<keyword evidence="16" id="KW-1185">Reference proteome</keyword>
<dbReference type="InterPro" id="IPR044751">
    <property type="entry name" value="Ion_transp-like_CBS"/>
</dbReference>
<dbReference type="InterPro" id="IPR005170">
    <property type="entry name" value="Transptr-assoc_dom"/>
</dbReference>
<evidence type="ECO:0000256" key="11">
    <source>
        <dbReference type="SAM" id="MobiDB-lite"/>
    </source>
</evidence>
<reference evidence="15 16" key="1">
    <citation type="journal article" date="2009" name="Stand. Genomic Sci.">
        <title>Complete genome sequence of Jonesia denitrificans type strain (Prevot 55134).</title>
        <authorList>
            <person name="Pukall R."/>
            <person name="Gehrich-Schroter G."/>
            <person name="Lapidus A."/>
            <person name="Nolan M."/>
            <person name="Glavina Del Rio T."/>
            <person name="Lucas S."/>
            <person name="Chen F."/>
            <person name="Tice H."/>
            <person name="Pitluck S."/>
            <person name="Cheng J.F."/>
            <person name="Copeland A."/>
            <person name="Saunders E."/>
            <person name="Brettin T."/>
            <person name="Detter J.C."/>
            <person name="Bruce D."/>
            <person name="Goodwin L."/>
            <person name="Pati A."/>
            <person name="Ivanova N."/>
            <person name="Mavromatis K."/>
            <person name="Ovchinnikova G."/>
            <person name="Chen A."/>
            <person name="Palaniappan K."/>
            <person name="Land M."/>
            <person name="Hauser L."/>
            <person name="Chang Y.J."/>
            <person name="Jeffries C.D."/>
            <person name="Chain P."/>
            <person name="Goker M."/>
            <person name="Bristow J."/>
            <person name="Eisen J.A."/>
            <person name="Markowitz V."/>
            <person name="Hugenholtz P."/>
            <person name="Kyrpides N.C."/>
            <person name="Klenk H.P."/>
            <person name="Han C."/>
        </authorList>
    </citation>
    <scope>NUCLEOTIDE SEQUENCE [LARGE SCALE GENOMIC DNA]</scope>
    <source>
        <strain evidence="16">ATCC 14870 / DSM 20603 / BCRC 15368 / CIP 55.134 / JCM 11481 / NBRC 15587 / NCTC 10816 / Prevot 55134</strain>
    </source>
</reference>
<keyword evidence="8 10" id="KW-0472">Membrane</keyword>
<feature type="transmembrane region" description="Helical" evidence="12">
    <location>
        <begin position="103"/>
        <end position="128"/>
    </location>
</feature>
<dbReference type="PANTHER" id="PTHR43099">
    <property type="entry name" value="UPF0053 PROTEIN YRKA"/>
    <property type="match status" value="1"/>
</dbReference>
<dbReference type="InterPro" id="IPR002550">
    <property type="entry name" value="CNNM"/>
</dbReference>
<feature type="transmembrane region" description="Helical" evidence="12">
    <location>
        <begin position="149"/>
        <end position="170"/>
    </location>
</feature>
<dbReference type="InterPro" id="IPR016169">
    <property type="entry name" value="FAD-bd_PCMH_sub2"/>
</dbReference>
<evidence type="ECO:0008006" key="17">
    <source>
        <dbReference type="Google" id="ProtNLM"/>
    </source>
</evidence>
<dbReference type="Gene3D" id="3.30.465.10">
    <property type="match status" value="1"/>
</dbReference>
<keyword evidence="7 9" id="KW-0129">CBS domain</keyword>
<evidence type="ECO:0000256" key="9">
    <source>
        <dbReference type="PROSITE-ProRule" id="PRU00703"/>
    </source>
</evidence>
<keyword evidence="3" id="KW-1003">Cell membrane</keyword>
<dbReference type="HOGENOM" id="CLU_015237_4_0_11"/>
<dbReference type="GO" id="GO:0005886">
    <property type="term" value="C:plasma membrane"/>
    <property type="evidence" value="ECO:0007669"/>
    <property type="project" value="UniProtKB-SubCell"/>
</dbReference>
<dbReference type="SUPFAM" id="SSF54631">
    <property type="entry name" value="CBS-domain pair"/>
    <property type="match status" value="1"/>
</dbReference>
<evidence type="ECO:0000256" key="8">
    <source>
        <dbReference type="ARBA" id="ARBA00023136"/>
    </source>
</evidence>
<dbReference type="SUPFAM" id="SSF56176">
    <property type="entry name" value="FAD-binding/transporter-associated domain-like"/>
    <property type="match status" value="1"/>
</dbReference>
<evidence type="ECO:0000256" key="4">
    <source>
        <dbReference type="ARBA" id="ARBA00022692"/>
    </source>
</evidence>
<feature type="domain" description="CBS" evidence="13">
    <location>
        <begin position="226"/>
        <end position="283"/>
    </location>
</feature>
<dbReference type="Gene3D" id="3.10.580.10">
    <property type="entry name" value="CBS-domain"/>
    <property type="match status" value="1"/>
</dbReference>
<evidence type="ECO:0000256" key="6">
    <source>
        <dbReference type="ARBA" id="ARBA00022989"/>
    </source>
</evidence>
<dbReference type="eggNOG" id="COG1253">
    <property type="taxonomic scope" value="Bacteria"/>
</dbReference>
<accession>C7QZ82</accession>
<dbReference type="InterPro" id="IPR036318">
    <property type="entry name" value="FAD-bd_PCMH-like_sf"/>
</dbReference>
<dbReference type="InterPro" id="IPR000644">
    <property type="entry name" value="CBS_dom"/>
</dbReference>
<feature type="compositionally biased region" description="Polar residues" evidence="11">
    <location>
        <begin position="478"/>
        <end position="489"/>
    </location>
</feature>
<evidence type="ECO:0000256" key="10">
    <source>
        <dbReference type="PROSITE-ProRule" id="PRU01193"/>
    </source>
</evidence>
<keyword evidence="6 10" id="KW-1133">Transmembrane helix</keyword>
<dbReference type="Pfam" id="PF03471">
    <property type="entry name" value="CorC_HlyC"/>
    <property type="match status" value="1"/>
</dbReference>
<evidence type="ECO:0000256" key="2">
    <source>
        <dbReference type="ARBA" id="ARBA00006337"/>
    </source>
</evidence>
<evidence type="ECO:0000259" key="13">
    <source>
        <dbReference type="PROSITE" id="PS51371"/>
    </source>
</evidence>
<dbReference type="PROSITE" id="PS51846">
    <property type="entry name" value="CNNM"/>
    <property type="match status" value="1"/>
</dbReference>
<evidence type="ECO:0000256" key="1">
    <source>
        <dbReference type="ARBA" id="ARBA00004651"/>
    </source>
</evidence>
<feature type="transmembrane region" description="Helical" evidence="12">
    <location>
        <begin position="63"/>
        <end position="83"/>
    </location>
</feature>
<dbReference type="EMBL" id="CP001706">
    <property type="protein sequence ID" value="ACV07990.1"/>
    <property type="molecule type" value="Genomic_DNA"/>
</dbReference>
<name>C7QZ82_JONDD</name>
<keyword evidence="4 10" id="KW-0812">Transmembrane</keyword>
<dbReference type="PROSITE" id="PS51371">
    <property type="entry name" value="CBS"/>
    <property type="match status" value="2"/>
</dbReference>
<dbReference type="KEGG" id="jde:Jden_0318"/>
<dbReference type="InterPro" id="IPR051676">
    <property type="entry name" value="UPF0053_domain"/>
</dbReference>